<organism evidence="1 2">
    <name type="scientific">Metabacillus rhizolycopersici</name>
    <dbReference type="NCBI Taxonomy" id="2875709"/>
    <lineage>
        <taxon>Bacteria</taxon>
        <taxon>Bacillati</taxon>
        <taxon>Bacillota</taxon>
        <taxon>Bacilli</taxon>
        <taxon>Bacillales</taxon>
        <taxon>Bacillaceae</taxon>
        <taxon>Metabacillus</taxon>
    </lineage>
</organism>
<reference evidence="1" key="1">
    <citation type="submission" date="2024-05" db="EMBL/GenBank/DDBJ databases">
        <title>Metabacillus sp. nov., isolated from the rhizosphere soil of tomato plants.</title>
        <authorList>
            <person name="Ma R."/>
        </authorList>
    </citation>
    <scope>NUCLEOTIDE SEQUENCE</scope>
    <source>
        <strain evidence="1">DBTR6</strain>
    </source>
</reference>
<gene>
    <name evidence="1" type="ORF">K9V48_18640</name>
</gene>
<dbReference type="InterPro" id="IPR017263">
    <property type="entry name" value="UCP037692"/>
</dbReference>
<comment type="caution">
    <text evidence="1">The sequence shown here is derived from an EMBL/GenBank/DDBJ whole genome shotgun (WGS) entry which is preliminary data.</text>
</comment>
<keyword evidence="2" id="KW-1185">Reference proteome</keyword>
<dbReference type="EMBL" id="JAIQUM010000049">
    <property type="protein sequence ID" value="MBZ5752215.1"/>
    <property type="molecule type" value="Genomic_DNA"/>
</dbReference>
<sequence length="71" mass="8687">MFENFEVKHLFEDQVHERHQFQLNIAGDSYQGIFHEGEIKWFHPQPHNKLDEDHLQQVEEKVHDVMQKLIH</sequence>
<evidence type="ECO:0000313" key="1">
    <source>
        <dbReference type="EMBL" id="MBZ5752215.1"/>
    </source>
</evidence>
<evidence type="ECO:0000313" key="2">
    <source>
        <dbReference type="Proteomes" id="UP001165287"/>
    </source>
</evidence>
<name>A0ABS7UWA2_9BACI</name>
<accession>A0ABS7UWA2</accession>
<dbReference type="Proteomes" id="UP001165287">
    <property type="component" value="Unassembled WGS sequence"/>
</dbReference>
<protein>
    <submittedName>
        <fullName evidence="1">YheE family protein</fullName>
    </submittedName>
</protein>
<dbReference type="Pfam" id="PF17277">
    <property type="entry name" value="DUF5342"/>
    <property type="match status" value="1"/>
</dbReference>
<dbReference type="RefSeq" id="WP_224140679.1">
    <property type="nucleotide sequence ID" value="NZ_JAIQUM010000049.1"/>
</dbReference>
<proteinExistence type="predicted"/>